<evidence type="ECO:0000259" key="10">
    <source>
        <dbReference type="Pfam" id="PF07715"/>
    </source>
</evidence>
<dbReference type="Proteomes" id="UP000198748">
    <property type="component" value="Unassembled WGS sequence"/>
</dbReference>
<dbReference type="InterPro" id="IPR039426">
    <property type="entry name" value="TonB-dep_rcpt-like"/>
</dbReference>
<accession>A0A1G7SHX8</accession>
<evidence type="ECO:0000256" key="3">
    <source>
        <dbReference type="ARBA" id="ARBA00022452"/>
    </source>
</evidence>
<keyword evidence="7 8" id="KW-0998">Cell outer membrane</keyword>
<keyword evidence="12" id="KW-1185">Reference proteome</keyword>
<dbReference type="GO" id="GO:0009279">
    <property type="term" value="C:cell outer membrane"/>
    <property type="evidence" value="ECO:0007669"/>
    <property type="project" value="UniProtKB-SubCell"/>
</dbReference>
<dbReference type="PROSITE" id="PS52016">
    <property type="entry name" value="TONB_DEPENDENT_REC_3"/>
    <property type="match status" value="1"/>
</dbReference>
<evidence type="ECO:0000256" key="7">
    <source>
        <dbReference type="ARBA" id="ARBA00023237"/>
    </source>
</evidence>
<feature type="domain" description="TonB-dependent receptor plug" evidence="10">
    <location>
        <begin position="146"/>
        <end position="244"/>
    </location>
</feature>
<dbReference type="Pfam" id="PF13715">
    <property type="entry name" value="CarbopepD_reg_2"/>
    <property type="match status" value="1"/>
</dbReference>
<keyword evidence="4 8" id="KW-0812">Transmembrane</keyword>
<evidence type="ECO:0000256" key="6">
    <source>
        <dbReference type="ARBA" id="ARBA00023136"/>
    </source>
</evidence>
<reference evidence="12" key="1">
    <citation type="submission" date="2016-10" db="EMBL/GenBank/DDBJ databases">
        <authorList>
            <person name="Varghese N."/>
            <person name="Submissions S."/>
        </authorList>
    </citation>
    <scope>NUCLEOTIDE SEQUENCE [LARGE SCALE GENOMIC DNA]</scope>
    <source>
        <strain evidence="12">DSM 25329</strain>
    </source>
</reference>
<dbReference type="STRING" id="659014.SAMN04487996_11694"/>
<dbReference type="SUPFAM" id="SSF49464">
    <property type="entry name" value="Carboxypeptidase regulatory domain-like"/>
    <property type="match status" value="1"/>
</dbReference>
<feature type="signal peptide" evidence="9">
    <location>
        <begin position="1"/>
        <end position="39"/>
    </location>
</feature>
<evidence type="ECO:0000256" key="5">
    <source>
        <dbReference type="ARBA" id="ARBA00022729"/>
    </source>
</evidence>
<dbReference type="SUPFAM" id="SSF56935">
    <property type="entry name" value="Porins"/>
    <property type="match status" value="1"/>
</dbReference>
<dbReference type="PANTHER" id="PTHR30069:SF29">
    <property type="entry name" value="HEMOGLOBIN AND HEMOGLOBIN-HAPTOGLOBIN-BINDING PROTEIN 1-RELATED"/>
    <property type="match status" value="1"/>
</dbReference>
<comment type="subcellular location">
    <subcellularLocation>
        <location evidence="1 8">Cell outer membrane</location>
        <topology evidence="1 8">Multi-pass membrane protein</topology>
    </subcellularLocation>
</comment>
<comment type="similarity">
    <text evidence="8">Belongs to the TonB-dependent receptor family.</text>
</comment>
<evidence type="ECO:0000256" key="1">
    <source>
        <dbReference type="ARBA" id="ARBA00004571"/>
    </source>
</evidence>
<dbReference type="GO" id="GO:0015344">
    <property type="term" value="F:siderophore uptake transmembrane transporter activity"/>
    <property type="evidence" value="ECO:0007669"/>
    <property type="project" value="TreeGrafter"/>
</dbReference>
<feature type="chain" id="PRO_5011712626" evidence="9">
    <location>
        <begin position="40"/>
        <end position="838"/>
    </location>
</feature>
<dbReference type="PANTHER" id="PTHR30069">
    <property type="entry name" value="TONB-DEPENDENT OUTER MEMBRANE RECEPTOR"/>
    <property type="match status" value="1"/>
</dbReference>
<dbReference type="Gene3D" id="2.40.170.20">
    <property type="entry name" value="TonB-dependent receptor, beta-barrel domain"/>
    <property type="match status" value="1"/>
</dbReference>
<evidence type="ECO:0000313" key="12">
    <source>
        <dbReference type="Proteomes" id="UP000198748"/>
    </source>
</evidence>
<keyword evidence="6 8" id="KW-0472">Membrane</keyword>
<evidence type="ECO:0000256" key="4">
    <source>
        <dbReference type="ARBA" id="ARBA00022692"/>
    </source>
</evidence>
<dbReference type="InterPro" id="IPR036942">
    <property type="entry name" value="Beta-barrel_TonB_sf"/>
</dbReference>
<organism evidence="11 12">
    <name type="scientific">Dyadobacter soli</name>
    <dbReference type="NCBI Taxonomy" id="659014"/>
    <lineage>
        <taxon>Bacteria</taxon>
        <taxon>Pseudomonadati</taxon>
        <taxon>Bacteroidota</taxon>
        <taxon>Cytophagia</taxon>
        <taxon>Cytophagales</taxon>
        <taxon>Spirosomataceae</taxon>
        <taxon>Dyadobacter</taxon>
    </lineage>
</organism>
<gene>
    <name evidence="11" type="ORF">SAMN04487996_11694</name>
</gene>
<dbReference type="GO" id="GO:0044718">
    <property type="term" value="P:siderophore transmembrane transport"/>
    <property type="evidence" value="ECO:0007669"/>
    <property type="project" value="TreeGrafter"/>
</dbReference>
<evidence type="ECO:0000313" key="11">
    <source>
        <dbReference type="EMBL" id="SDG21830.1"/>
    </source>
</evidence>
<dbReference type="EMBL" id="FNAN01000016">
    <property type="protein sequence ID" value="SDG21830.1"/>
    <property type="molecule type" value="Genomic_DNA"/>
</dbReference>
<keyword evidence="11" id="KW-0675">Receptor</keyword>
<sequence length="838" mass="94453">METSRANPRISGKITMLLKHLLHITAIATLFHFSTNAQNADPKTATVKGKVRDEKGAVVSFVTVRVGDSNIATFSETDGTFQLKNVPYGHQDIVITSVEIEAKKLKLHVTKPVHELNPVVKKTAQELNEVSIVQKTEKKQIETQGFAVAVIETKEASLRNLNTNELLDRSVGVRVRQNGGIGSRVEYNLNGMSGSAVGIFLDGIEISTYGSSFNLNNIPPAMIERIEVYKGVLPAHLTGDYVGGAINVVLKKDASQNNITAAVAYGSFNTFQADLSGIYRNKRTGFTTRGSGFYTYTDNSYTTWGKFSKFVHPDRTLERYYRAKRFNNEYRSVGGRFEVGFTNVKWADQFFLGYNISDTYAEIPHGTTMARPYVGRFGEYQAHVVSLNYNKNNFLVKGLALNVNAVRSYRSTYVQDTVGQVYNWDGNPRMLIRNGEIIPVPPTAGMGQQGPKSIVEVNRQITNMRSNLGYTIFPGHRISLNHKLEATDRDDNDLLNPVNKDLVTVSNVMTNIFALNYEAQLFNDKLKTNILGKHTSNRTIQTKPELVEQDGGNVVNRVESKSVNNNFGYGATVSYNVFSKMHIIGSTQNSYVSATENQLYGDPENNILENLNLIPEKNVNYNLGFRHGPVQFGKHKLTLYASAFWRNGFNKITQQAVEDQIVPGRESDADIQVTKYVNIGRTQSRGFEGEIIYVYDNRLNALFNFSKFNTLFKQKFDQKGNPHDLYNLQLPNEPFFTMNGSVQYRLNDKFQKKSILNIYYNTGYVAPFSTVWMESEWFTTPTQFYHDLGASYRFPNGKMVVSFDLKNLLNAEMYDNFGVQKPGRSISVKLNYTISKFL</sequence>
<protein>
    <submittedName>
        <fullName evidence="11">Outer membrane receptor proteins, mostly Fe transport</fullName>
    </submittedName>
</protein>
<dbReference type="InterPro" id="IPR008969">
    <property type="entry name" value="CarboxyPept-like_regulatory"/>
</dbReference>
<name>A0A1G7SHX8_9BACT</name>
<keyword evidence="5 9" id="KW-0732">Signal</keyword>
<evidence type="ECO:0000256" key="9">
    <source>
        <dbReference type="SAM" id="SignalP"/>
    </source>
</evidence>
<keyword evidence="3 8" id="KW-1134">Transmembrane beta strand</keyword>
<keyword evidence="2 8" id="KW-0813">Transport</keyword>
<dbReference type="Pfam" id="PF07715">
    <property type="entry name" value="Plug"/>
    <property type="match status" value="1"/>
</dbReference>
<proteinExistence type="inferred from homology"/>
<dbReference type="InterPro" id="IPR012910">
    <property type="entry name" value="Plug_dom"/>
</dbReference>
<evidence type="ECO:0000256" key="2">
    <source>
        <dbReference type="ARBA" id="ARBA00022448"/>
    </source>
</evidence>
<dbReference type="Gene3D" id="2.170.130.10">
    <property type="entry name" value="TonB-dependent receptor, plug domain"/>
    <property type="match status" value="1"/>
</dbReference>
<evidence type="ECO:0000256" key="8">
    <source>
        <dbReference type="PROSITE-ProRule" id="PRU01360"/>
    </source>
</evidence>
<dbReference type="AlphaFoldDB" id="A0A1G7SHX8"/>
<dbReference type="InterPro" id="IPR037066">
    <property type="entry name" value="Plug_dom_sf"/>
</dbReference>